<dbReference type="Gene3D" id="3.40.1810.10">
    <property type="entry name" value="Transcription factor, MADS-box"/>
    <property type="match status" value="1"/>
</dbReference>
<evidence type="ECO:0000259" key="7">
    <source>
        <dbReference type="PROSITE" id="PS50066"/>
    </source>
</evidence>
<dbReference type="GO" id="GO:0005634">
    <property type="term" value="C:nucleus"/>
    <property type="evidence" value="ECO:0007669"/>
    <property type="project" value="UniProtKB-SubCell"/>
</dbReference>
<evidence type="ECO:0000256" key="1">
    <source>
        <dbReference type="ARBA" id="ARBA00004123"/>
    </source>
</evidence>
<dbReference type="Pfam" id="PF00319">
    <property type="entry name" value="SRF-TF"/>
    <property type="match status" value="1"/>
</dbReference>
<dbReference type="Proteomes" id="UP000000763">
    <property type="component" value="Chromosome 6"/>
</dbReference>
<dbReference type="EMBL" id="AP003951">
    <property type="protein sequence ID" value="BAD45645.1"/>
    <property type="molecule type" value="Genomic_DNA"/>
</dbReference>
<proteinExistence type="predicted"/>
<dbReference type="AlphaFoldDB" id="Q654X2"/>
<dbReference type="PANTHER" id="PTHR11945">
    <property type="entry name" value="MADS BOX PROTEIN"/>
    <property type="match status" value="1"/>
</dbReference>
<evidence type="ECO:0000256" key="2">
    <source>
        <dbReference type="ARBA" id="ARBA00023015"/>
    </source>
</evidence>
<comment type="subcellular location">
    <subcellularLocation>
        <location evidence="1">Nucleus</location>
    </subcellularLocation>
</comment>
<reference evidence="9" key="1">
    <citation type="journal article" date="2005" name="Nature">
        <title>The map-based sequence of the rice genome.</title>
        <authorList>
            <consortium name="International rice genome sequencing project (IRGSP)"/>
            <person name="Matsumoto T."/>
            <person name="Wu J."/>
            <person name="Kanamori H."/>
            <person name="Katayose Y."/>
            <person name="Fujisawa M."/>
            <person name="Namiki N."/>
            <person name="Mizuno H."/>
            <person name="Yamamoto K."/>
            <person name="Antonio B.A."/>
            <person name="Baba T."/>
            <person name="Sakata K."/>
            <person name="Nagamura Y."/>
            <person name="Aoki H."/>
            <person name="Arikawa K."/>
            <person name="Arita K."/>
            <person name="Bito T."/>
            <person name="Chiden Y."/>
            <person name="Fujitsuka N."/>
            <person name="Fukunaka R."/>
            <person name="Hamada M."/>
            <person name="Harada C."/>
            <person name="Hayashi A."/>
            <person name="Hijishita S."/>
            <person name="Honda M."/>
            <person name="Hosokawa S."/>
            <person name="Ichikawa Y."/>
            <person name="Idonuma A."/>
            <person name="Iijima M."/>
            <person name="Ikeda M."/>
            <person name="Ikeno M."/>
            <person name="Ito K."/>
            <person name="Ito S."/>
            <person name="Ito T."/>
            <person name="Ito Y."/>
            <person name="Ito Y."/>
            <person name="Iwabuchi A."/>
            <person name="Kamiya K."/>
            <person name="Karasawa W."/>
            <person name="Kurita K."/>
            <person name="Katagiri S."/>
            <person name="Kikuta A."/>
            <person name="Kobayashi H."/>
            <person name="Kobayashi N."/>
            <person name="Machita K."/>
            <person name="Maehara T."/>
            <person name="Masukawa M."/>
            <person name="Mizubayashi T."/>
            <person name="Mukai Y."/>
            <person name="Nagasaki H."/>
            <person name="Nagata Y."/>
            <person name="Naito S."/>
            <person name="Nakashima M."/>
            <person name="Nakama Y."/>
            <person name="Nakamichi Y."/>
            <person name="Nakamura M."/>
            <person name="Meguro A."/>
            <person name="Negishi M."/>
            <person name="Ohta I."/>
            <person name="Ohta T."/>
            <person name="Okamoto M."/>
            <person name="Ono N."/>
            <person name="Saji S."/>
            <person name="Sakaguchi M."/>
            <person name="Sakai K."/>
            <person name="Shibata M."/>
            <person name="Shimokawa T."/>
            <person name="Song J."/>
            <person name="Takazaki Y."/>
            <person name="Terasawa K."/>
            <person name="Tsugane M."/>
            <person name="Tsuji K."/>
            <person name="Ueda S."/>
            <person name="Waki K."/>
            <person name="Yamagata H."/>
            <person name="Yamamoto M."/>
            <person name="Yamamoto S."/>
            <person name="Yamane H."/>
            <person name="Yoshiki S."/>
            <person name="Yoshihara R."/>
            <person name="Yukawa K."/>
            <person name="Zhong H."/>
            <person name="Yano M."/>
            <person name="Yuan Q."/>
            <person name="Ouyang S."/>
            <person name="Liu J."/>
            <person name="Jones K.M."/>
            <person name="Gansberger K."/>
            <person name="Moffat K."/>
            <person name="Hill J."/>
            <person name="Bera J."/>
            <person name="Fadrosh D."/>
            <person name="Jin S."/>
            <person name="Johri S."/>
            <person name="Kim M."/>
            <person name="Overton L."/>
            <person name="Reardon M."/>
            <person name="Tsitrin T."/>
            <person name="Vuong H."/>
            <person name="Weaver B."/>
            <person name="Ciecko A."/>
            <person name="Tallon L."/>
            <person name="Jackson J."/>
            <person name="Pai G."/>
            <person name="Aken S.V."/>
            <person name="Utterback T."/>
            <person name="Reidmuller S."/>
            <person name="Feldblyum T."/>
            <person name="Hsiao J."/>
            <person name="Zismann V."/>
            <person name="Iobst S."/>
            <person name="de Vazeille A.R."/>
            <person name="Buell C.R."/>
            <person name="Ying K."/>
            <person name="Li Y."/>
            <person name="Lu T."/>
            <person name="Huang Y."/>
            <person name="Zhao Q."/>
            <person name="Feng Q."/>
            <person name="Zhang L."/>
            <person name="Zhu J."/>
            <person name="Weng Q."/>
            <person name="Mu J."/>
            <person name="Lu Y."/>
            <person name="Fan D."/>
            <person name="Liu Y."/>
            <person name="Guan J."/>
            <person name="Zhang Y."/>
            <person name="Yu S."/>
            <person name="Liu X."/>
            <person name="Zhang Y."/>
            <person name="Hong G."/>
            <person name="Han B."/>
            <person name="Choisne N."/>
            <person name="Demange N."/>
            <person name="Orjeda G."/>
            <person name="Samain S."/>
            <person name="Cattolico L."/>
            <person name="Pelletier E."/>
            <person name="Couloux A."/>
            <person name="Segurens B."/>
            <person name="Wincker P."/>
            <person name="D'Hont A."/>
            <person name="Scarpelli C."/>
            <person name="Weissenbach J."/>
            <person name="Salanoubat M."/>
            <person name="Quetier F."/>
            <person name="Yu Y."/>
            <person name="Kim H.R."/>
            <person name="Rambo T."/>
            <person name="Currie J."/>
            <person name="Collura K."/>
            <person name="Luo M."/>
            <person name="Yang T."/>
            <person name="Ammiraju J.S.S."/>
            <person name="Engler F."/>
            <person name="Soderlund C."/>
            <person name="Wing R.A."/>
            <person name="Palmer L.E."/>
            <person name="de la Bastide M."/>
            <person name="Spiegel L."/>
            <person name="Nascimento L."/>
            <person name="Zutavern T."/>
            <person name="O'Shaughnessy A."/>
            <person name="Dike S."/>
            <person name="Dedhia N."/>
            <person name="Preston R."/>
            <person name="Balija V."/>
            <person name="McCombie W.R."/>
            <person name="Chow T."/>
            <person name="Chen H."/>
            <person name="Chung M."/>
            <person name="Chen C."/>
            <person name="Shaw J."/>
            <person name="Wu H."/>
            <person name="Hsiao K."/>
            <person name="Chao Y."/>
            <person name="Chu M."/>
            <person name="Cheng C."/>
            <person name="Hour A."/>
            <person name="Lee P."/>
            <person name="Lin S."/>
            <person name="Lin Y."/>
            <person name="Liou J."/>
            <person name="Liu S."/>
            <person name="Hsing Y."/>
            <person name="Raghuvanshi S."/>
            <person name="Mohanty A."/>
            <person name="Bharti A.K."/>
            <person name="Gaur A."/>
            <person name="Gupta V."/>
            <person name="Kumar D."/>
            <person name="Ravi V."/>
            <person name="Vij S."/>
            <person name="Kapur A."/>
            <person name="Khurana P."/>
            <person name="Khurana P."/>
            <person name="Khurana J.P."/>
            <person name="Tyagi A.K."/>
            <person name="Gaikwad K."/>
            <person name="Singh A."/>
            <person name="Dalal V."/>
            <person name="Srivastava S."/>
            <person name="Dixit A."/>
            <person name="Pal A.K."/>
            <person name="Ghazi I.A."/>
            <person name="Yadav M."/>
            <person name="Pandit A."/>
            <person name="Bhargava A."/>
            <person name="Sureshbabu K."/>
            <person name="Batra K."/>
            <person name="Sharma T.R."/>
            <person name="Mohapatra T."/>
            <person name="Singh N.K."/>
            <person name="Messing J."/>
            <person name="Nelson A.B."/>
            <person name="Fuks G."/>
            <person name="Kavchok S."/>
            <person name="Keizer G."/>
            <person name="Linton E."/>
            <person name="Llaca V."/>
            <person name="Song R."/>
            <person name="Tanyolac B."/>
            <person name="Young S."/>
            <person name="Ho-Il K."/>
            <person name="Hahn J.H."/>
            <person name="Sangsakoo G."/>
            <person name="Vanavichit A."/>
            <person name="de Mattos Luiz.A.T."/>
            <person name="Zimmer P.D."/>
            <person name="Malone G."/>
            <person name="Dellagostin O."/>
            <person name="de Oliveira A.C."/>
            <person name="Bevan M."/>
            <person name="Bancroft I."/>
            <person name="Minx P."/>
            <person name="Cordum H."/>
            <person name="Wilson R."/>
            <person name="Cheng Z."/>
            <person name="Jin W."/>
            <person name="Jiang J."/>
            <person name="Leong S.A."/>
            <person name="Iwama H."/>
            <person name="Gojobori T."/>
            <person name="Itoh T."/>
            <person name="Niimura Y."/>
            <person name="Fujii Y."/>
            <person name="Habara T."/>
            <person name="Sakai H."/>
            <person name="Sato Y."/>
            <person name="Wilson G."/>
            <person name="Kumar K."/>
            <person name="McCouch S."/>
            <person name="Juretic N."/>
            <person name="Hoen D."/>
            <person name="Wright S."/>
            <person name="Bruskiewich R."/>
            <person name="Bureau T."/>
            <person name="Miyao A."/>
            <person name="Hirochika H."/>
            <person name="Nishikawa T."/>
            <person name="Kadowaki K."/>
            <person name="Sugiura M."/>
            <person name="Burr B."/>
            <person name="Sasaki T."/>
        </authorList>
    </citation>
    <scope>NUCLEOTIDE SEQUENCE [LARGE SCALE GENOMIC DNA]</scope>
    <source>
        <strain evidence="9">cv. Nipponbare</strain>
    </source>
</reference>
<dbReference type="PRINTS" id="PR00404">
    <property type="entry name" value="MADSDOMAIN"/>
</dbReference>
<keyword evidence="3" id="KW-0238">DNA-binding</keyword>
<feature type="domain" description="MADS-box" evidence="7">
    <location>
        <begin position="96"/>
        <end position="156"/>
    </location>
</feature>
<name>Q654X2_ORYSJ</name>
<keyword evidence="5" id="KW-0539">Nucleus</keyword>
<dbReference type="InterPro" id="IPR036879">
    <property type="entry name" value="TF_MADSbox_sf"/>
</dbReference>
<organism evidence="8 9">
    <name type="scientific">Oryza sativa subsp. japonica</name>
    <name type="common">Rice</name>
    <dbReference type="NCBI Taxonomy" id="39947"/>
    <lineage>
        <taxon>Eukaryota</taxon>
        <taxon>Viridiplantae</taxon>
        <taxon>Streptophyta</taxon>
        <taxon>Embryophyta</taxon>
        <taxon>Tracheophyta</taxon>
        <taxon>Spermatophyta</taxon>
        <taxon>Magnoliopsida</taxon>
        <taxon>Liliopsida</taxon>
        <taxon>Poales</taxon>
        <taxon>Poaceae</taxon>
        <taxon>BOP clade</taxon>
        <taxon>Oryzoideae</taxon>
        <taxon>Oryzeae</taxon>
        <taxon>Oryzinae</taxon>
        <taxon>Oryza</taxon>
        <taxon>Oryza sativa</taxon>
    </lineage>
</organism>
<reference evidence="9" key="2">
    <citation type="journal article" date="2008" name="Nucleic Acids Res.">
        <title>The rice annotation project database (RAP-DB): 2008 update.</title>
        <authorList>
            <consortium name="The rice annotation project (RAP)"/>
        </authorList>
    </citation>
    <scope>GENOME REANNOTATION</scope>
    <source>
        <strain evidence="9">cv. Nipponbare</strain>
    </source>
</reference>
<dbReference type="GO" id="GO:0046983">
    <property type="term" value="F:protein dimerization activity"/>
    <property type="evidence" value="ECO:0007669"/>
    <property type="project" value="InterPro"/>
</dbReference>
<evidence type="ECO:0000256" key="4">
    <source>
        <dbReference type="ARBA" id="ARBA00023163"/>
    </source>
</evidence>
<keyword evidence="2" id="KW-0805">Transcription regulation</keyword>
<evidence type="ECO:0000256" key="3">
    <source>
        <dbReference type="ARBA" id="ARBA00023125"/>
    </source>
</evidence>
<accession>Q654X2</accession>
<evidence type="ECO:0000256" key="6">
    <source>
        <dbReference type="SAM" id="MobiDB-lite"/>
    </source>
</evidence>
<evidence type="ECO:0000313" key="9">
    <source>
        <dbReference type="Proteomes" id="UP000000763"/>
    </source>
</evidence>
<dbReference type="InterPro" id="IPR002100">
    <property type="entry name" value="TF_MADSbox"/>
</dbReference>
<dbReference type="GO" id="GO:0003677">
    <property type="term" value="F:DNA binding"/>
    <property type="evidence" value="ECO:0007669"/>
    <property type="project" value="UniProtKB-KW"/>
</dbReference>
<keyword evidence="4" id="KW-0804">Transcription</keyword>
<gene>
    <name evidence="8" type="primary">OJ1288_C01.16</name>
</gene>
<feature type="compositionally biased region" description="Pro residues" evidence="6">
    <location>
        <begin position="64"/>
        <end position="82"/>
    </location>
</feature>
<sequence length="276" mass="29091">MVEGHHPADGASSSAVGIAGESLAEPFGRLTMATPFGVVPLLGDCIDRVEPSRAEHAEKEEAAPPTPPPSPPPLPLPPPPSTQEPAMGRPRGGTSKGKQKIEMCCIDGKEKRQVTFSKRRRGLFKKASEISTLSGASIAIVSFSKAGNVFAFGSPSVDAVLRRHVVAGPSTSTSHAHAGGDVFADDGGDNPEVLNALKRATDEAAAEVAAEDARQSGVEGKITEAMAAGRRRFWWDAANVEALGEAELPVFERALHKLRGAVVRRRRRLAAARRSS</sequence>
<dbReference type="PANTHER" id="PTHR11945:SF776">
    <property type="entry name" value="AGAMOUS-LIKE 50-RELATED"/>
    <property type="match status" value="1"/>
</dbReference>
<evidence type="ECO:0000313" key="8">
    <source>
        <dbReference type="EMBL" id="BAD45645.1"/>
    </source>
</evidence>
<dbReference type="SUPFAM" id="SSF55455">
    <property type="entry name" value="SRF-like"/>
    <property type="match status" value="1"/>
</dbReference>
<protein>
    <recommendedName>
        <fullName evidence="7">MADS-box domain-containing protein</fullName>
    </recommendedName>
</protein>
<dbReference type="FunFam" id="3.40.1810.10:FF:000006">
    <property type="entry name" value="Agamous-like MADS-box protein AGL62"/>
    <property type="match status" value="1"/>
</dbReference>
<dbReference type="SMART" id="SM00432">
    <property type="entry name" value="MADS"/>
    <property type="match status" value="1"/>
</dbReference>
<feature type="compositionally biased region" description="Basic and acidic residues" evidence="6">
    <location>
        <begin position="49"/>
        <end position="62"/>
    </location>
</feature>
<evidence type="ECO:0000256" key="5">
    <source>
        <dbReference type="ARBA" id="ARBA00023242"/>
    </source>
</evidence>
<feature type="region of interest" description="Disordered" evidence="6">
    <location>
        <begin position="49"/>
        <end position="100"/>
    </location>
</feature>
<dbReference type="PROSITE" id="PS50066">
    <property type="entry name" value="MADS_BOX_2"/>
    <property type="match status" value="1"/>
</dbReference>